<sequence length="66" mass="7392">MRKIRPFSSWAISSTPNLCLFSHCPLSHPRKFASSPSWLTVALSDANTDVMTIGHKAHRQSITRVL</sequence>
<gene>
    <name evidence="1" type="ORF">B0T18DRAFT_417123</name>
</gene>
<reference evidence="1" key="1">
    <citation type="submission" date="2023-06" db="EMBL/GenBank/DDBJ databases">
        <title>Genome-scale phylogeny and comparative genomics of the fungal order Sordariales.</title>
        <authorList>
            <consortium name="Lawrence Berkeley National Laboratory"/>
            <person name="Hensen N."/>
            <person name="Bonometti L."/>
            <person name="Westerberg I."/>
            <person name="Brannstrom I.O."/>
            <person name="Guillou S."/>
            <person name="Cros-Aarteil S."/>
            <person name="Calhoun S."/>
            <person name="Haridas S."/>
            <person name="Kuo A."/>
            <person name="Mondo S."/>
            <person name="Pangilinan J."/>
            <person name="Riley R."/>
            <person name="LaButti K."/>
            <person name="Andreopoulos B."/>
            <person name="Lipzen A."/>
            <person name="Chen C."/>
            <person name="Yanf M."/>
            <person name="Daum C."/>
            <person name="Ng V."/>
            <person name="Clum A."/>
            <person name="Steindorff A."/>
            <person name="Ohm R."/>
            <person name="Martin F."/>
            <person name="Silar P."/>
            <person name="Natvig D."/>
            <person name="Lalanne C."/>
            <person name="Gautier V."/>
            <person name="Ament-velasquez S.L."/>
            <person name="Kruys A."/>
            <person name="Hutchinson M.I."/>
            <person name="Powell A.J."/>
            <person name="Barry K."/>
            <person name="Miller A.N."/>
            <person name="Grigoriev I.V."/>
            <person name="Debuchy R."/>
            <person name="Gladieux P."/>
            <person name="Thoren M.H."/>
            <person name="Johannesson H."/>
        </authorList>
    </citation>
    <scope>NUCLEOTIDE SEQUENCE</scope>
    <source>
        <strain evidence="1">SMH3187-1</strain>
    </source>
</reference>
<comment type="caution">
    <text evidence="1">The sequence shown here is derived from an EMBL/GenBank/DDBJ whole genome shotgun (WGS) entry which is preliminary data.</text>
</comment>
<accession>A0AA40BTK5</accession>
<dbReference type="Proteomes" id="UP001172155">
    <property type="component" value="Unassembled WGS sequence"/>
</dbReference>
<dbReference type="EMBL" id="JAUKUD010000006">
    <property type="protein sequence ID" value="KAK0740053.1"/>
    <property type="molecule type" value="Genomic_DNA"/>
</dbReference>
<proteinExistence type="predicted"/>
<name>A0AA40BTK5_9PEZI</name>
<protein>
    <submittedName>
        <fullName evidence="1">Uncharacterized protein</fullName>
    </submittedName>
</protein>
<keyword evidence="2" id="KW-1185">Reference proteome</keyword>
<evidence type="ECO:0000313" key="2">
    <source>
        <dbReference type="Proteomes" id="UP001172155"/>
    </source>
</evidence>
<dbReference type="AlphaFoldDB" id="A0AA40BTK5"/>
<evidence type="ECO:0000313" key="1">
    <source>
        <dbReference type="EMBL" id="KAK0740053.1"/>
    </source>
</evidence>
<organism evidence="1 2">
    <name type="scientific">Schizothecium vesticola</name>
    <dbReference type="NCBI Taxonomy" id="314040"/>
    <lineage>
        <taxon>Eukaryota</taxon>
        <taxon>Fungi</taxon>
        <taxon>Dikarya</taxon>
        <taxon>Ascomycota</taxon>
        <taxon>Pezizomycotina</taxon>
        <taxon>Sordariomycetes</taxon>
        <taxon>Sordariomycetidae</taxon>
        <taxon>Sordariales</taxon>
        <taxon>Schizotheciaceae</taxon>
        <taxon>Schizothecium</taxon>
    </lineage>
</organism>